<dbReference type="GO" id="GO:0016787">
    <property type="term" value="F:hydrolase activity"/>
    <property type="evidence" value="ECO:0007669"/>
    <property type="project" value="UniProtKB-KW"/>
</dbReference>
<dbReference type="Pfam" id="PF00271">
    <property type="entry name" value="Helicase_C"/>
    <property type="match status" value="1"/>
</dbReference>
<evidence type="ECO:0000313" key="17">
    <source>
        <dbReference type="EMBL" id="KAK3259919.1"/>
    </source>
</evidence>
<feature type="region of interest" description="Disordered" evidence="12">
    <location>
        <begin position="848"/>
        <end position="880"/>
    </location>
</feature>
<protein>
    <recommendedName>
        <fullName evidence="19">Fanconi anemia group M protein</fullName>
    </recommendedName>
</protein>
<dbReference type="PROSITE" id="PS51192">
    <property type="entry name" value="HELICASE_ATP_BIND_1"/>
    <property type="match status" value="1"/>
</dbReference>
<feature type="region of interest" description="Disordered" evidence="12">
    <location>
        <begin position="32"/>
        <end position="73"/>
    </location>
</feature>
<accession>A0AAE0FHW8</accession>
<keyword evidence="3" id="KW-0479">Metal-binding</keyword>
<evidence type="ECO:0000256" key="8">
    <source>
        <dbReference type="ARBA" id="ARBA00022833"/>
    </source>
</evidence>
<feature type="region of interest" description="Disordered" evidence="12">
    <location>
        <begin position="2171"/>
        <end position="2322"/>
    </location>
</feature>
<feature type="region of interest" description="Disordered" evidence="12">
    <location>
        <begin position="2624"/>
        <end position="2676"/>
    </location>
</feature>
<feature type="compositionally biased region" description="Pro residues" evidence="12">
    <location>
        <begin position="908"/>
        <end position="928"/>
    </location>
</feature>
<dbReference type="InterPro" id="IPR013083">
    <property type="entry name" value="Znf_RING/FYVE/PHD"/>
</dbReference>
<keyword evidence="8" id="KW-0862">Zinc</keyword>
<feature type="compositionally biased region" description="Basic and acidic residues" evidence="12">
    <location>
        <begin position="2244"/>
        <end position="2254"/>
    </location>
</feature>
<dbReference type="PROSITE" id="PS01359">
    <property type="entry name" value="ZF_PHD_1"/>
    <property type="match status" value="1"/>
</dbReference>
<reference evidence="17 18" key="1">
    <citation type="journal article" date="2015" name="Genome Biol. Evol.">
        <title>Comparative Genomics of a Bacterivorous Green Alga Reveals Evolutionary Causalities and Consequences of Phago-Mixotrophic Mode of Nutrition.</title>
        <authorList>
            <person name="Burns J.A."/>
            <person name="Paasch A."/>
            <person name="Narechania A."/>
            <person name="Kim E."/>
        </authorList>
    </citation>
    <scope>NUCLEOTIDE SEQUENCE [LARGE SCALE GENOMIC DNA]</scope>
    <source>
        <strain evidence="17 18">PLY_AMNH</strain>
    </source>
</reference>
<feature type="compositionally biased region" description="Low complexity" evidence="12">
    <location>
        <begin position="44"/>
        <end position="55"/>
    </location>
</feature>
<feature type="region of interest" description="Disordered" evidence="12">
    <location>
        <begin position="896"/>
        <end position="1070"/>
    </location>
</feature>
<dbReference type="CDD" id="cd22541">
    <property type="entry name" value="SP5_N"/>
    <property type="match status" value="1"/>
</dbReference>
<keyword evidence="9" id="KW-0067">ATP-binding</keyword>
<evidence type="ECO:0000256" key="11">
    <source>
        <dbReference type="PROSITE-ProRule" id="PRU00322"/>
    </source>
</evidence>
<feature type="region of interest" description="Disordered" evidence="12">
    <location>
        <begin position="1090"/>
        <end position="1501"/>
    </location>
</feature>
<feature type="compositionally biased region" description="Basic residues" evidence="12">
    <location>
        <begin position="2296"/>
        <end position="2308"/>
    </location>
</feature>
<feature type="domain" description="Helicase C-terminal" evidence="16">
    <location>
        <begin position="524"/>
        <end position="692"/>
    </location>
</feature>
<feature type="compositionally biased region" description="Gly residues" evidence="12">
    <location>
        <begin position="2066"/>
        <end position="2078"/>
    </location>
</feature>
<evidence type="ECO:0000259" key="14">
    <source>
        <dbReference type="PROSITE" id="PS50199"/>
    </source>
</evidence>
<sequence length="2676" mass="284250">MDADMDFGDDLDAADLADLDELEANYHATKAQHHLDGSQVAPNAAASSRYDSAASTNRNPLQELDDNSQRSEKPNSRAFWNCAQCTLQNTGDAQVCSACGHSSSNQLAVKATRHKISQRPLEYFHAYSRNQPSIPTSPSGCEQLTPPELDSCGLVRCSSTTPGICIDPNTATTYIYPDQVSRREYQFEIAHTALYSNTMVVLPTGLGKTLIAAVVMFNFYRWFPKGKVLFLAPTRPLVEQQAEACHEKMGLPYDETATIMGNTKKDDDGKRSSLWSSKRVFYATPQTVMNDLRSGACPAESIVCLVVDEAHRATGNFAYVEIVKFLSARDIKFRILALSATPGSDGVKITEVLKNLNIAKMEFRSEEDADVRKYIFGRTTEVVNVMPTEQLQEIQFMWLGSLEAKAEKLFRMGVLKCVYPKYVQERFNYVTARNEFTSAPPPNLPQRRYPEVHRLLTHCQTLANGYSQMQAYSLKQALEYMDSMEGKNTCGLFQDFHVLELMKMMRHVCRRGINHAPKLDALNRIVQDYFQQNPEDSKIIIFTTYRESVKDIVECLSQHPGGLVKAQCFVGQGLSKTAQDKDAGKGQNQKEQARVLESFKRGEINTIVATSVGEEGLDIAQVDLIVIFDAMASPTRMVQRMGRTGRARNGRVVVLAMAGKELQDYEKNLEKTRGIHRALRTGGFPLHPSRSPRMVPRRYTPVVELRTIVVTPRPAARPSKRGLHGAAVGSAWDDPLTVDEEELLARYAPKGDACWKPSLASYSHLQHFPTRISQVKHSERACAFIHTMHLLAGDESADGAGVGEGAGADDDSDTDDLFAGARTLGMPTLQFSPRLDRAPRRTSQWHLTAEAPREAPDCPVPLSSWEAPGSSPAAHPTQAHAMHAPGSLAARVRQLAMGPRQAAGQEPLLPPARSPTSPPRALPSPQIPQSPSSHAPPAQSPPYCAPPAPRSSVPSNLSPPARAPKRLPRHSPPTRPSTSRAGHSQEQVEAAGDDHVPLSAEAGFDEERALEEGLPSPKLQPQQYEGRGTEPLLKTTERPAPGTGAAAREDLPAAITEPPPPPPSHPSFTHRRLFPAVSSHLFQISASGTITVHPRPDFPDPPPIPSAAQELPDAGLSNPLTPPHIVPGASSPDAVHPAAPPHSSFLDTSPLAASPLDVPSLASPTDALPVDARPPRTPRDTIPATPHGASLRHPSRASHLSPHLSHPQPSPHPSYPAPVSTSDRRMECARSPLPLPEHQLQEDTVGAGGGGQVDAGPCCSVQGAGASKRVAPHLTESPMWRPTPPTATIASSRSPLLPSRNTIPGTPSPSPPSTSGGGSPVNDGLPVDDSPMAAPPPEAAEPFVWSPAALSDAKHTCAIPTDDGGAGGRSDICPLPAEASDPVALRHDGARGDGTLLRESSRGSGPAGSTSQHPAGAHEPPSPRGALHRRGDFGNAGERQHPPSQGAQGATDGLAPRVTPAGCGSSLRCDPRHSGGSRAAPPPGPSKMGSAGPCEAASGTPHALEGRASIQLAPPVSMAADEVATGTSAGPGSAADLGQASALGAIRRDSHGVDCGAWRGEERVLEEPHAAAGLGAREPGAGDLSSYDVVDLVEAEAVADDWWSSPVHGEEGAEGHVAYPREPSVRGSEGDGLGGCAQLVGGEMEPWRAPMQPIPQGLGRVGRRWRKLSDKSDGCAGPHRGGDQGLAGESAEHMRGGPGTEAAARQAQHAKGSAGGVGDGQDERRRGSAGIMDGQDQHCRGFGGISDGTGCHDRMVGRDGAQRSPIVSQWPARAGGEASVQRVDADEQQGRDGWPAHRNCRPTHAREGAQGGVVSAAGGGGGGVEDSSRGVIEPDMERAFGSQRRVRRGPVTEHGRHARPSISDDQWASPMSRPEDASSSMGRRSQASSQLGGPTTEWDAGHSGGMRPLSQWRGDGAGPAHEGGPEECHGPDPLVNERTPQRAGVQPGAGLVRTPSTGTGLPMAPPPARPGGTPASDEPRVTLDTPLRQRISLKRLRRRRTPGSAEDGAEDGTCAAFSTQSPGLLGTQRTAPEDGVERVHGARMRAVLDSPSPSPPLQNPLSTPGPGSGSAVKGGGAGVRAAAEHLSSDPSSASTSASTPVPLSRLRRRRRHHQVCDTPAHKEAMLGAAHAGREPGIAEESPEMVARRLSLHQAGMVREQPQLKRLKRAGESHKLGLRASPAATLPASARKPATKRARRLGGGRIPSGAGRAETGVHLFVDDIAEVSDSQDEEEDSQEEAECLALERRERRCSFLDDSTQPSLTGRGVDDESPLNEQAMYQRSLLESPSPWGRRAGGARRRHSKRGGQSKRGGGLSGSRDGYLRRTGRRFSLLSSASLASGKEDGSDAESSDGESSDGEHYDECGVCGKEGELLLCDNCPVAVHVWCVGLRQVPEGDWLCAQCSEARTTKEGLAQPAGVFSGQLGSRPGALVRDQWGVESTGHDLPRGNPRDDPRGNPRDNPRDDPRGNPRDDPRGNPRGNPRDNPRGEPSSSYRPPRFAHNHAAGQHRLQHSGGSGASRGAVHPSHGGSLMKAVRSPGQAAPPRSEVAATTGREAPPRSEVAATTGREAPPRSEVAATGGQEYDAMGSDIDWDNPEVDWEAIETASKAEVAAVGPRGCHMLNDGKTTGGAPSEQPRPIENDHAAPSDIHMCEYSHSQFEDGSDEDEMPHFDLGLL</sequence>
<dbReference type="PROSITE" id="PS50199">
    <property type="entry name" value="ZF_RANBP2_2"/>
    <property type="match status" value="1"/>
</dbReference>
<evidence type="ECO:0000256" key="9">
    <source>
        <dbReference type="ARBA" id="ARBA00022840"/>
    </source>
</evidence>
<dbReference type="SMART" id="SM00490">
    <property type="entry name" value="HELICc"/>
    <property type="match status" value="1"/>
</dbReference>
<dbReference type="PANTHER" id="PTHR14025:SF20">
    <property type="entry name" value="FANCONI ANEMIA GROUP M PROTEIN"/>
    <property type="match status" value="1"/>
</dbReference>
<name>A0AAE0FHW8_9CHLO</name>
<keyword evidence="18" id="KW-1185">Reference proteome</keyword>
<dbReference type="Gene3D" id="3.40.50.300">
    <property type="entry name" value="P-loop containing nucleotide triphosphate hydrolases"/>
    <property type="match status" value="2"/>
</dbReference>
<dbReference type="InterPro" id="IPR044749">
    <property type="entry name" value="FANCM_DEXDc"/>
</dbReference>
<dbReference type="Gene3D" id="3.30.40.10">
    <property type="entry name" value="Zinc/RING finger domain, C3HC4 (zinc finger)"/>
    <property type="match status" value="1"/>
</dbReference>
<feature type="compositionally biased region" description="Acidic residues" evidence="12">
    <location>
        <begin position="2222"/>
        <end position="2241"/>
    </location>
</feature>
<feature type="region of interest" description="Disordered" evidence="12">
    <location>
        <begin position="1647"/>
        <end position="2140"/>
    </location>
</feature>
<dbReference type="PANTHER" id="PTHR14025">
    <property type="entry name" value="FANCONI ANEMIA GROUP M FANCM FAMILY MEMBER"/>
    <property type="match status" value="1"/>
</dbReference>
<evidence type="ECO:0000256" key="4">
    <source>
        <dbReference type="ARBA" id="ARBA00022741"/>
    </source>
</evidence>
<feature type="region of interest" description="Disordered" evidence="12">
    <location>
        <begin position="2439"/>
        <end position="2577"/>
    </location>
</feature>
<dbReference type="SMART" id="SM00547">
    <property type="entry name" value="ZnF_RBZ"/>
    <property type="match status" value="1"/>
</dbReference>
<dbReference type="InterPro" id="IPR001650">
    <property type="entry name" value="Helicase_C-like"/>
</dbReference>
<feature type="compositionally biased region" description="Basic residues" evidence="12">
    <location>
        <begin position="2192"/>
        <end position="2201"/>
    </location>
</feature>
<dbReference type="Pfam" id="PF23011">
    <property type="entry name" value="PHD-1st_NSD"/>
    <property type="match status" value="1"/>
</dbReference>
<dbReference type="Pfam" id="PF00270">
    <property type="entry name" value="DEAD"/>
    <property type="match status" value="1"/>
</dbReference>
<gene>
    <name evidence="17" type="ORF">CYMTET_31105</name>
</gene>
<evidence type="ECO:0000256" key="12">
    <source>
        <dbReference type="SAM" id="MobiDB-lite"/>
    </source>
</evidence>
<feature type="compositionally biased region" description="Polar residues" evidence="12">
    <location>
        <begin position="1286"/>
        <end position="1303"/>
    </location>
</feature>
<evidence type="ECO:0000256" key="3">
    <source>
        <dbReference type="ARBA" id="ARBA00022723"/>
    </source>
</evidence>
<dbReference type="SMART" id="SM00249">
    <property type="entry name" value="PHD"/>
    <property type="match status" value="1"/>
</dbReference>
<feature type="domain" description="RanBP2-type" evidence="14">
    <location>
        <begin position="73"/>
        <end position="105"/>
    </location>
</feature>
<dbReference type="SUPFAM" id="SSF52540">
    <property type="entry name" value="P-loop containing nucleoside triphosphate hydrolases"/>
    <property type="match status" value="1"/>
</dbReference>
<feature type="compositionally biased region" description="Basic and acidic residues" evidence="12">
    <location>
        <begin position="2637"/>
        <end position="2653"/>
    </location>
</feature>
<feature type="compositionally biased region" description="Basic residues" evidence="12">
    <location>
        <begin position="1991"/>
        <end position="2001"/>
    </location>
</feature>
<dbReference type="InterPro" id="IPR014001">
    <property type="entry name" value="Helicase_ATP-bd"/>
</dbReference>
<evidence type="ECO:0000259" key="16">
    <source>
        <dbReference type="PROSITE" id="PS51194"/>
    </source>
</evidence>
<dbReference type="InterPro" id="IPR019787">
    <property type="entry name" value="Znf_PHD-finger"/>
</dbReference>
<dbReference type="GO" id="GO:0000400">
    <property type="term" value="F:four-way junction DNA binding"/>
    <property type="evidence" value="ECO:0007669"/>
    <property type="project" value="TreeGrafter"/>
</dbReference>
<dbReference type="SMART" id="SM00487">
    <property type="entry name" value="DEXDc"/>
    <property type="match status" value="1"/>
</dbReference>
<organism evidence="17 18">
    <name type="scientific">Cymbomonas tetramitiformis</name>
    <dbReference type="NCBI Taxonomy" id="36881"/>
    <lineage>
        <taxon>Eukaryota</taxon>
        <taxon>Viridiplantae</taxon>
        <taxon>Chlorophyta</taxon>
        <taxon>Pyramimonadophyceae</taxon>
        <taxon>Pyramimonadales</taxon>
        <taxon>Pyramimonadaceae</taxon>
        <taxon>Cymbomonas</taxon>
    </lineage>
</organism>
<feature type="compositionally biased region" description="Basic and acidic residues" evidence="12">
    <location>
        <begin position="2441"/>
        <end position="2487"/>
    </location>
</feature>
<dbReference type="GO" id="GO:0043138">
    <property type="term" value="F:3'-5' DNA helicase activity"/>
    <property type="evidence" value="ECO:0007669"/>
    <property type="project" value="TreeGrafter"/>
</dbReference>
<keyword evidence="7" id="KW-0347">Helicase</keyword>
<feature type="compositionally biased region" description="Polar residues" evidence="12">
    <location>
        <begin position="2016"/>
        <end position="2030"/>
    </location>
</feature>
<evidence type="ECO:0000259" key="15">
    <source>
        <dbReference type="PROSITE" id="PS51192"/>
    </source>
</evidence>
<dbReference type="Proteomes" id="UP001190700">
    <property type="component" value="Unassembled WGS sequence"/>
</dbReference>
<keyword evidence="10" id="KW-0539">Nucleus</keyword>
<evidence type="ECO:0008006" key="19">
    <source>
        <dbReference type="Google" id="ProtNLM"/>
    </source>
</evidence>
<dbReference type="GO" id="GO:0005524">
    <property type="term" value="F:ATP binding"/>
    <property type="evidence" value="ECO:0007669"/>
    <property type="project" value="UniProtKB-KW"/>
</dbReference>
<evidence type="ECO:0000256" key="5">
    <source>
        <dbReference type="ARBA" id="ARBA00022771"/>
    </source>
</evidence>
<dbReference type="CDD" id="cd18033">
    <property type="entry name" value="DEXDc_FANCM"/>
    <property type="match status" value="1"/>
</dbReference>
<dbReference type="GO" id="GO:0009378">
    <property type="term" value="F:four-way junction helicase activity"/>
    <property type="evidence" value="ECO:0007669"/>
    <property type="project" value="TreeGrafter"/>
</dbReference>
<feature type="domain" description="PHD-type" evidence="13">
    <location>
        <begin position="2361"/>
        <end position="2406"/>
    </location>
</feature>
<evidence type="ECO:0000256" key="2">
    <source>
        <dbReference type="ARBA" id="ARBA00009889"/>
    </source>
</evidence>
<keyword evidence="4" id="KW-0547">Nucleotide-binding</keyword>
<dbReference type="InterPro" id="IPR001965">
    <property type="entry name" value="Znf_PHD"/>
</dbReference>
<dbReference type="PROSITE" id="PS01358">
    <property type="entry name" value="ZF_RANBP2_1"/>
    <property type="match status" value="1"/>
</dbReference>
<comment type="subcellular location">
    <subcellularLocation>
        <location evidence="1">Nucleus</location>
    </subcellularLocation>
</comment>
<dbReference type="InterPro" id="IPR011011">
    <property type="entry name" value="Znf_FYVE_PHD"/>
</dbReference>
<feature type="compositionally biased region" description="Pro residues" evidence="12">
    <location>
        <begin position="938"/>
        <end position="949"/>
    </location>
</feature>
<evidence type="ECO:0000256" key="7">
    <source>
        <dbReference type="ARBA" id="ARBA00022806"/>
    </source>
</evidence>
<dbReference type="InterPro" id="IPR059153">
    <property type="entry name" value="NSD_PHD-1st"/>
</dbReference>
<evidence type="ECO:0000259" key="13">
    <source>
        <dbReference type="PROSITE" id="PS50016"/>
    </source>
</evidence>
<dbReference type="InterPro" id="IPR011545">
    <property type="entry name" value="DEAD/DEAH_box_helicase_dom"/>
</dbReference>
<feature type="compositionally biased region" description="Polar residues" evidence="12">
    <location>
        <begin position="2274"/>
        <end position="2286"/>
    </location>
</feature>
<comment type="similarity">
    <text evidence="2">Belongs to the DEAD box helicase family. DEAH subfamily. FANCM sub-subfamily.</text>
</comment>
<proteinExistence type="inferred from homology"/>
<dbReference type="InterPro" id="IPR019786">
    <property type="entry name" value="Zinc_finger_PHD-type_CS"/>
</dbReference>
<dbReference type="GO" id="GO:0008270">
    <property type="term" value="F:zinc ion binding"/>
    <property type="evidence" value="ECO:0007669"/>
    <property type="project" value="UniProtKB-KW"/>
</dbReference>
<dbReference type="SUPFAM" id="SSF57903">
    <property type="entry name" value="FYVE/PHD zinc finger"/>
    <property type="match status" value="1"/>
</dbReference>
<feature type="region of interest" description="Disordered" evidence="12">
    <location>
        <begin position="2336"/>
        <end position="2361"/>
    </location>
</feature>
<keyword evidence="6" id="KW-0378">Hydrolase</keyword>
<feature type="compositionally biased region" description="Basic and acidic residues" evidence="12">
    <location>
        <begin position="1750"/>
        <end position="1761"/>
    </location>
</feature>
<feature type="compositionally biased region" description="Low complexity" evidence="12">
    <location>
        <begin position="2088"/>
        <end position="2104"/>
    </location>
</feature>
<feature type="compositionally biased region" description="Low complexity" evidence="12">
    <location>
        <begin position="1197"/>
        <end position="1207"/>
    </location>
</feature>
<dbReference type="PROSITE" id="PS50016">
    <property type="entry name" value="ZF_PHD_2"/>
    <property type="match status" value="1"/>
</dbReference>
<evidence type="ECO:0000256" key="10">
    <source>
        <dbReference type="ARBA" id="ARBA00023242"/>
    </source>
</evidence>
<dbReference type="InterPro" id="IPR001876">
    <property type="entry name" value="Znf_RanBP2"/>
</dbReference>
<evidence type="ECO:0000256" key="6">
    <source>
        <dbReference type="ARBA" id="ARBA00022801"/>
    </source>
</evidence>
<dbReference type="GO" id="GO:0005634">
    <property type="term" value="C:nucleus"/>
    <property type="evidence" value="ECO:0007669"/>
    <property type="project" value="UniProtKB-SubCell"/>
</dbReference>
<evidence type="ECO:0000256" key="1">
    <source>
        <dbReference type="ARBA" id="ARBA00004123"/>
    </source>
</evidence>
<evidence type="ECO:0000313" key="18">
    <source>
        <dbReference type="Proteomes" id="UP001190700"/>
    </source>
</evidence>
<feature type="compositionally biased region" description="Acidic residues" evidence="12">
    <location>
        <begin position="2346"/>
        <end position="2356"/>
    </location>
</feature>
<feature type="domain" description="Helicase ATP-binding" evidence="15">
    <location>
        <begin position="189"/>
        <end position="360"/>
    </location>
</feature>
<dbReference type="EMBL" id="LGRX02018372">
    <property type="protein sequence ID" value="KAK3259919.1"/>
    <property type="molecule type" value="Genomic_DNA"/>
</dbReference>
<dbReference type="FunFam" id="3.40.50.300:FF:000861">
    <property type="entry name" value="Fanconi anemia, complementation group M"/>
    <property type="match status" value="1"/>
</dbReference>
<feature type="compositionally biased region" description="Basic and acidic residues" evidence="12">
    <location>
        <begin position="2031"/>
        <end position="2040"/>
    </location>
</feature>
<dbReference type="GO" id="GO:0045003">
    <property type="term" value="P:double-strand break repair via synthesis-dependent strand annealing"/>
    <property type="evidence" value="ECO:0007669"/>
    <property type="project" value="TreeGrafter"/>
</dbReference>
<feature type="compositionally biased region" description="Low complexity" evidence="12">
    <location>
        <begin position="1877"/>
        <end position="1890"/>
    </location>
</feature>
<comment type="caution">
    <text evidence="17">The sequence shown here is derived from an EMBL/GenBank/DDBJ whole genome shotgun (WGS) entry which is preliminary data.</text>
</comment>
<dbReference type="InterPro" id="IPR027417">
    <property type="entry name" value="P-loop_NTPase"/>
</dbReference>
<dbReference type="PROSITE" id="PS51194">
    <property type="entry name" value="HELICASE_CTER"/>
    <property type="match status" value="1"/>
</dbReference>
<keyword evidence="5 11" id="KW-0863">Zinc-finger</keyword>
<dbReference type="GO" id="GO:0036297">
    <property type="term" value="P:interstrand cross-link repair"/>
    <property type="evidence" value="ECO:0007669"/>
    <property type="project" value="TreeGrafter"/>
</dbReference>